<dbReference type="RefSeq" id="XP_024330408.1">
    <property type="nucleotide sequence ID" value="XM_024475930.1"/>
</dbReference>
<reference evidence="1 2" key="1">
    <citation type="journal article" date="2015" name="Environ. Microbiol.">
        <title>Genome analyses suggest the presence of polyploidy and recent human-driven expansions in eight global populations of the honeybee pathogen Nosema ceranae.</title>
        <authorList>
            <person name="Pelin A."/>
            <person name="Selman M."/>
            <person name="Aris-Brosou S."/>
            <person name="Farinelli L."/>
            <person name="Corradi N."/>
        </authorList>
    </citation>
    <scope>NUCLEOTIDE SEQUENCE [LARGE SCALE GENOMIC DNA]</scope>
    <source>
        <strain evidence="1 2">PA08 1199</strain>
    </source>
</reference>
<dbReference type="VEuPathDB" id="MicrosporidiaDB:AAJ76_5200010376"/>
<organism evidence="1 2">
    <name type="scientific">Vairimorpha ceranae</name>
    <dbReference type="NCBI Taxonomy" id="40302"/>
    <lineage>
        <taxon>Eukaryota</taxon>
        <taxon>Fungi</taxon>
        <taxon>Fungi incertae sedis</taxon>
        <taxon>Microsporidia</taxon>
        <taxon>Nosematidae</taxon>
        <taxon>Vairimorpha</taxon>
    </lineage>
</organism>
<sequence>MGPNTSNANSLSNIGVYTTIVIKYLSVKLYCKLFCRHRLRVVNVFKDVDREGV</sequence>
<proteinExistence type="predicted"/>
<dbReference type="GeneID" id="36320878"/>
<keyword evidence="2" id="KW-1185">Reference proteome</keyword>
<comment type="caution">
    <text evidence="1">The sequence shown here is derived from an EMBL/GenBank/DDBJ whole genome shotgun (WGS) entry which is preliminary data.</text>
</comment>
<protein>
    <submittedName>
        <fullName evidence="1">Uncharacterized protein</fullName>
    </submittedName>
</protein>
<evidence type="ECO:0000313" key="2">
    <source>
        <dbReference type="Proteomes" id="UP000034350"/>
    </source>
</evidence>
<dbReference type="EMBL" id="JPQZ01000052">
    <property type="protein sequence ID" value="KKO74666.1"/>
    <property type="molecule type" value="Genomic_DNA"/>
</dbReference>
<evidence type="ECO:0000313" key="1">
    <source>
        <dbReference type="EMBL" id="KKO74666.1"/>
    </source>
</evidence>
<dbReference type="AlphaFoldDB" id="A0A0F9WAP0"/>
<name>A0A0F9WAP0_9MICR</name>
<gene>
    <name evidence="1" type="ORF">AAJ76_5200010376</name>
</gene>
<accession>A0A0F9WAP0</accession>
<dbReference type="Proteomes" id="UP000034350">
    <property type="component" value="Unassembled WGS sequence"/>
</dbReference>